<keyword evidence="5 8" id="KW-0862">Zinc</keyword>
<reference evidence="10 11" key="1">
    <citation type="submission" date="2022-07" db="EMBL/GenBank/DDBJ databases">
        <title>Genome-wide signatures of adaptation to extreme environments.</title>
        <authorList>
            <person name="Cho C.H."/>
            <person name="Yoon H.S."/>
        </authorList>
    </citation>
    <scope>NUCLEOTIDE SEQUENCE [LARGE SCALE GENOMIC DNA]</scope>
    <source>
        <strain evidence="10 11">108.79 E11</strain>
    </source>
</reference>
<dbReference type="InterPro" id="IPR011032">
    <property type="entry name" value="GroES-like_sf"/>
</dbReference>
<dbReference type="GO" id="GO:0008270">
    <property type="term" value="F:zinc ion binding"/>
    <property type="evidence" value="ECO:0007669"/>
    <property type="project" value="InterPro"/>
</dbReference>
<dbReference type="SUPFAM" id="SSF51735">
    <property type="entry name" value="NAD(P)-binding Rossmann-fold domains"/>
    <property type="match status" value="1"/>
</dbReference>
<comment type="cofactor">
    <cofactor evidence="1 8">
        <name>Zn(2+)</name>
        <dbReference type="ChEBI" id="CHEBI:29105"/>
    </cofactor>
</comment>
<dbReference type="SMART" id="SM00829">
    <property type="entry name" value="PKS_ER"/>
    <property type="match status" value="1"/>
</dbReference>
<dbReference type="Pfam" id="PF00107">
    <property type="entry name" value="ADH_zinc_N"/>
    <property type="match status" value="1"/>
</dbReference>
<dbReference type="AlphaFoldDB" id="A0AAV9IIF7"/>
<dbReference type="NCBIfam" id="NF006940">
    <property type="entry name" value="PRK09422.1"/>
    <property type="match status" value="1"/>
</dbReference>
<dbReference type="InterPro" id="IPR013149">
    <property type="entry name" value="ADH-like_C"/>
</dbReference>
<keyword evidence="7" id="KW-0520">NAD</keyword>
<dbReference type="FunFam" id="3.40.50.720:FF:000039">
    <property type="entry name" value="Alcohol dehydrogenase AdhP"/>
    <property type="match status" value="1"/>
</dbReference>
<evidence type="ECO:0000256" key="8">
    <source>
        <dbReference type="RuleBase" id="RU361277"/>
    </source>
</evidence>
<dbReference type="Pfam" id="PF08240">
    <property type="entry name" value="ADH_N"/>
    <property type="match status" value="1"/>
</dbReference>
<feature type="domain" description="Enoyl reductase (ER)" evidence="9">
    <location>
        <begin position="18"/>
        <end position="342"/>
    </location>
</feature>
<name>A0AAV9IIF7_9RHOD</name>
<dbReference type="GO" id="GO:0004022">
    <property type="term" value="F:alcohol dehydrogenase (NAD+) activity"/>
    <property type="evidence" value="ECO:0007669"/>
    <property type="project" value="UniProtKB-EC"/>
</dbReference>
<evidence type="ECO:0000313" key="11">
    <source>
        <dbReference type="Proteomes" id="UP001300502"/>
    </source>
</evidence>
<evidence type="ECO:0000256" key="5">
    <source>
        <dbReference type="ARBA" id="ARBA00022833"/>
    </source>
</evidence>
<evidence type="ECO:0000256" key="4">
    <source>
        <dbReference type="ARBA" id="ARBA00022723"/>
    </source>
</evidence>
<evidence type="ECO:0000313" key="10">
    <source>
        <dbReference type="EMBL" id="KAK4527066.1"/>
    </source>
</evidence>
<protein>
    <recommendedName>
        <fullName evidence="3">alcohol dehydrogenase</fullName>
        <ecNumber evidence="3">1.1.1.1</ecNumber>
    </recommendedName>
</protein>
<dbReference type="InterPro" id="IPR020843">
    <property type="entry name" value="ER"/>
</dbReference>
<accession>A0AAV9IIF7</accession>
<dbReference type="EC" id="1.1.1.1" evidence="3"/>
<dbReference type="PROSITE" id="PS00059">
    <property type="entry name" value="ADH_ZINC"/>
    <property type="match status" value="1"/>
</dbReference>
<dbReference type="PANTHER" id="PTHR42940:SF8">
    <property type="entry name" value="VACUOLAR PROTEIN SORTING-ASSOCIATED PROTEIN 11"/>
    <property type="match status" value="1"/>
</dbReference>
<sequence>MAVAGGGKMKAAVVKEFGKPLSIESVDIPSPSPSQILIKVVSSGVCHTDLHAAEGDWPVKPKLPLIPGHEVVGKVVQVGSQVDFLKKGDTVGIPWLYCACGRCEYCIDGMETLCPSQLDTGYFVNGGYAEYAVAEANYVARVPDNIDIYGVAPIFCAGVTVYKGLKETQIRPGQWVVISGVGGLGHVAIQYAKAMGMHVAAVDVTDEKLDMAAKLGAEVRVNASKQDPVEYIQRTIGGAHGVLIAAASMKAYEQAVGMVRRRGVVVCIGLPPGTFPLSVFEIVLKGVTVKGSIVGTRKDLQEAIAFAAEGKVKVHYRKEPLENINSVLEQMKQGKIQGRVVLCLE</sequence>
<evidence type="ECO:0000256" key="7">
    <source>
        <dbReference type="ARBA" id="ARBA00023027"/>
    </source>
</evidence>
<evidence type="ECO:0000256" key="2">
    <source>
        <dbReference type="ARBA" id="ARBA00008072"/>
    </source>
</evidence>
<keyword evidence="6" id="KW-0560">Oxidoreductase</keyword>
<evidence type="ECO:0000259" key="9">
    <source>
        <dbReference type="SMART" id="SM00829"/>
    </source>
</evidence>
<dbReference type="Gene3D" id="3.40.50.720">
    <property type="entry name" value="NAD(P)-binding Rossmann-like Domain"/>
    <property type="match status" value="1"/>
</dbReference>
<gene>
    <name evidence="10" type="ORF">GAYE_SCF34G4987</name>
</gene>
<dbReference type="InterPro" id="IPR013154">
    <property type="entry name" value="ADH-like_N"/>
</dbReference>
<dbReference type="InterPro" id="IPR002328">
    <property type="entry name" value="ADH_Zn_CS"/>
</dbReference>
<proteinExistence type="inferred from homology"/>
<dbReference type="InterPro" id="IPR036291">
    <property type="entry name" value="NAD(P)-bd_dom_sf"/>
</dbReference>
<evidence type="ECO:0000256" key="6">
    <source>
        <dbReference type="ARBA" id="ARBA00023002"/>
    </source>
</evidence>
<comment type="caution">
    <text evidence="10">The sequence shown here is derived from an EMBL/GenBank/DDBJ whole genome shotgun (WGS) entry which is preliminary data.</text>
</comment>
<keyword evidence="4 8" id="KW-0479">Metal-binding</keyword>
<dbReference type="PANTHER" id="PTHR42940">
    <property type="entry name" value="ALCOHOL DEHYDROGENASE 1-RELATED"/>
    <property type="match status" value="1"/>
</dbReference>
<dbReference type="CDD" id="cd08297">
    <property type="entry name" value="CAD3"/>
    <property type="match status" value="1"/>
</dbReference>
<evidence type="ECO:0000256" key="1">
    <source>
        <dbReference type="ARBA" id="ARBA00001947"/>
    </source>
</evidence>
<organism evidence="10 11">
    <name type="scientific">Galdieria yellowstonensis</name>
    <dbReference type="NCBI Taxonomy" id="3028027"/>
    <lineage>
        <taxon>Eukaryota</taxon>
        <taxon>Rhodophyta</taxon>
        <taxon>Bangiophyceae</taxon>
        <taxon>Galdieriales</taxon>
        <taxon>Galdieriaceae</taxon>
        <taxon>Galdieria</taxon>
    </lineage>
</organism>
<dbReference type="Gene3D" id="3.90.180.10">
    <property type="entry name" value="Medium-chain alcohol dehydrogenases, catalytic domain"/>
    <property type="match status" value="1"/>
</dbReference>
<dbReference type="Proteomes" id="UP001300502">
    <property type="component" value="Unassembled WGS sequence"/>
</dbReference>
<dbReference type="FunFam" id="3.90.180.10:FF:000002">
    <property type="entry name" value="Alcohol dehydrogenase AdhP"/>
    <property type="match status" value="1"/>
</dbReference>
<keyword evidence="11" id="KW-1185">Reference proteome</keyword>
<dbReference type="SUPFAM" id="SSF50129">
    <property type="entry name" value="GroES-like"/>
    <property type="match status" value="1"/>
</dbReference>
<evidence type="ECO:0000256" key="3">
    <source>
        <dbReference type="ARBA" id="ARBA00013190"/>
    </source>
</evidence>
<comment type="similarity">
    <text evidence="2 8">Belongs to the zinc-containing alcohol dehydrogenase family.</text>
</comment>
<dbReference type="EMBL" id="JANCYU010000047">
    <property type="protein sequence ID" value="KAK4527066.1"/>
    <property type="molecule type" value="Genomic_DNA"/>
</dbReference>